<proteinExistence type="predicted"/>
<feature type="compositionally biased region" description="Polar residues" evidence="1">
    <location>
        <begin position="69"/>
        <end position="83"/>
    </location>
</feature>
<keyword evidence="3" id="KW-1185">Reference proteome</keyword>
<dbReference type="SUPFAM" id="SSF51905">
    <property type="entry name" value="FAD/NAD(P)-binding domain"/>
    <property type="match status" value="1"/>
</dbReference>
<gene>
    <name evidence="2" type="ORF">GCM10025881_13720</name>
</gene>
<dbReference type="EMBL" id="BSVB01000001">
    <property type="protein sequence ID" value="GMA94548.1"/>
    <property type="molecule type" value="Genomic_DNA"/>
</dbReference>
<dbReference type="RefSeq" id="WP_284253457.1">
    <property type="nucleotide sequence ID" value="NZ_BSVB01000001.1"/>
</dbReference>
<protein>
    <recommendedName>
        <fullName evidence="4">Glucose-methanol-choline oxidoreductase N-terminal domain-containing protein</fullName>
    </recommendedName>
</protein>
<accession>A0ABQ6K4S7</accession>
<comment type="caution">
    <text evidence="2">The sequence shown here is derived from an EMBL/GenBank/DDBJ whole genome shotgun (WGS) entry which is preliminary data.</text>
</comment>
<evidence type="ECO:0000313" key="3">
    <source>
        <dbReference type="Proteomes" id="UP001157034"/>
    </source>
</evidence>
<name>A0ABQ6K4S7_9MICO</name>
<dbReference type="InterPro" id="IPR036188">
    <property type="entry name" value="FAD/NAD-bd_sf"/>
</dbReference>
<feature type="region of interest" description="Disordered" evidence="1">
    <location>
        <begin position="64"/>
        <end position="83"/>
    </location>
</feature>
<evidence type="ECO:0000256" key="1">
    <source>
        <dbReference type="SAM" id="MobiDB-lite"/>
    </source>
</evidence>
<evidence type="ECO:0000313" key="2">
    <source>
        <dbReference type="EMBL" id="GMA94548.1"/>
    </source>
</evidence>
<reference evidence="3" key="1">
    <citation type="journal article" date="2019" name="Int. J. Syst. Evol. Microbiol.">
        <title>The Global Catalogue of Microorganisms (GCM) 10K type strain sequencing project: providing services to taxonomists for standard genome sequencing and annotation.</title>
        <authorList>
            <consortium name="The Broad Institute Genomics Platform"/>
            <consortium name="The Broad Institute Genome Sequencing Center for Infectious Disease"/>
            <person name="Wu L."/>
            <person name="Ma J."/>
        </authorList>
    </citation>
    <scope>NUCLEOTIDE SEQUENCE [LARGE SCALE GENOMIC DNA]</scope>
    <source>
        <strain evidence="3">NBRC 108894</strain>
    </source>
</reference>
<evidence type="ECO:0008006" key="4">
    <source>
        <dbReference type="Google" id="ProtNLM"/>
    </source>
</evidence>
<dbReference type="Proteomes" id="UP001157034">
    <property type="component" value="Unassembled WGS sequence"/>
</dbReference>
<sequence length="83" mass="8932">MTTWTAEAAVRERNDSAWLLDERGALPHGLRRDMRRFDDADEVDIAIVGAGAGGSTLLQRLARAGWRGSPSTPGRSGIRTPTG</sequence>
<organism evidence="2 3">
    <name type="scientific">Pseudolysinimonas kribbensis</name>
    <dbReference type="NCBI Taxonomy" id="433641"/>
    <lineage>
        <taxon>Bacteria</taxon>
        <taxon>Bacillati</taxon>
        <taxon>Actinomycetota</taxon>
        <taxon>Actinomycetes</taxon>
        <taxon>Micrococcales</taxon>
        <taxon>Microbacteriaceae</taxon>
        <taxon>Pseudolysinimonas</taxon>
    </lineage>
</organism>